<name>A0A2H5PTG6_CITUN</name>
<reference evidence="1 2" key="1">
    <citation type="journal article" date="2017" name="Front. Genet.">
        <title>Draft sequencing of the heterozygous diploid genome of Satsuma (Citrus unshiu Marc.) using a hybrid assembly approach.</title>
        <authorList>
            <person name="Shimizu T."/>
            <person name="Tanizawa Y."/>
            <person name="Mochizuki T."/>
            <person name="Nagasaki H."/>
            <person name="Yoshioka T."/>
            <person name="Toyoda A."/>
            <person name="Fujiyama A."/>
            <person name="Kaminuma E."/>
            <person name="Nakamura Y."/>
        </authorList>
    </citation>
    <scope>NUCLEOTIDE SEQUENCE [LARGE SCALE GENOMIC DNA]</scope>
    <source>
        <strain evidence="2">cv. Miyagawa wase</strain>
    </source>
</reference>
<dbReference type="EMBL" id="BDQV01000123">
    <property type="protein sequence ID" value="GAY55667.1"/>
    <property type="molecule type" value="Genomic_DNA"/>
</dbReference>
<evidence type="ECO:0000313" key="2">
    <source>
        <dbReference type="Proteomes" id="UP000236630"/>
    </source>
</evidence>
<dbReference type="Gene3D" id="3.90.190.20">
    <property type="entry name" value="Mur ligase, C-terminal domain"/>
    <property type="match status" value="1"/>
</dbReference>
<gene>
    <name evidence="1" type="ORF">CUMW_165980</name>
</gene>
<proteinExistence type="predicted"/>
<accession>A0A2H5PTG6</accession>
<dbReference type="AlphaFoldDB" id="A0A2H5PTG6"/>
<comment type="caution">
    <text evidence="1">The sequence shown here is derived from an EMBL/GenBank/DDBJ whole genome shotgun (WGS) entry which is preliminary data.</text>
</comment>
<dbReference type="InterPro" id="IPR036615">
    <property type="entry name" value="Mur_ligase_C_dom_sf"/>
</dbReference>
<sequence length="47" mass="5419">MISIGLLLVDQFHILRCYCSESGCASFDEFRNFEHRGMVFQELAFSA</sequence>
<keyword evidence="2" id="KW-1185">Reference proteome</keyword>
<dbReference type="Proteomes" id="UP000236630">
    <property type="component" value="Unassembled WGS sequence"/>
</dbReference>
<protein>
    <submittedName>
        <fullName evidence="1">Uncharacterized protein</fullName>
    </submittedName>
</protein>
<dbReference type="SUPFAM" id="SSF53244">
    <property type="entry name" value="MurD-like peptide ligases, peptide-binding domain"/>
    <property type="match status" value="1"/>
</dbReference>
<evidence type="ECO:0000313" key="1">
    <source>
        <dbReference type="EMBL" id="GAY55667.1"/>
    </source>
</evidence>
<dbReference type="GO" id="GO:0016881">
    <property type="term" value="F:acid-amino acid ligase activity"/>
    <property type="evidence" value="ECO:0007669"/>
    <property type="project" value="InterPro"/>
</dbReference>
<organism evidence="1 2">
    <name type="scientific">Citrus unshiu</name>
    <name type="common">Satsuma mandarin</name>
    <name type="synonym">Citrus nobilis var. unshiu</name>
    <dbReference type="NCBI Taxonomy" id="55188"/>
    <lineage>
        <taxon>Eukaryota</taxon>
        <taxon>Viridiplantae</taxon>
        <taxon>Streptophyta</taxon>
        <taxon>Embryophyta</taxon>
        <taxon>Tracheophyta</taxon>
        <taxon>Spermatophyta</taxon>
        <taxon>Magnoliopsida</taxon>
        <taxon>eudicotyledons</taxon>
        <taxon>Gunneridae</taxon>
        <taxon>Pentapetalae</taxon>
        <taxon>rosids</taxon>
        <taxon>malvids</taxon>
        <taxon>Sapindales</taxon>
        <taxon>Rutaceae</taxon>
        <taxon>Aurantioideae</taxon>
        <taxon>Citrus</taxon>
    </lineage>
</organism>